<accession>A0A0A3XG14</accession>
<dbReference type="Proteomes" id="UP000030377">
    <property type="component" value="Unassembled WGS sequence"/>
</dbReference>
<evidence type="ECO:0000313" key="2">
    <source>
        <dbReference type="Proteomes" id="UP000030377"/>
    </source>
</evidence>
<sequence>MSLPLSNVIRLSAGRPHAAHPTQLARIGVVAIEVALSVEFEHAHIMPPLPQVAKKRMRFEFCLIHKRALQFSGMLF</sequence>
<name>A0A0A3XG14_BRAJP</name>
<evidence type="ECO:0000313" key="1">
    <source>
        <dbReference type="EMBL" id="KGT73250.1"/>
    </source>
</evidence>
<organism evidence="1 2">
    <name type="scientific">Bradyrhizobium japonicum</name>
    <dbReference type="NCBI Taxonomy" id="375"/>
    <lineage>
        <taxon>Bacteria</taxon>
        <taxon>Pseudomonadati</taxon>
        <taxon>Pseudomonadota</taxon>
        <taxon>Alphaproteobacteria</taxon>
        <taxon>Hyphomicrobiales</taxon>
        <taxon>Nitrobacteraceae</taxon>
        <taxon>Bradyrhizobium</taxon>
    </lineage>
</organism>
<comment type="caution">
    <text evidence="1">The sequence shown here is derived from an EMBL/GenBank/DDBJ whole genome shotgun (WGS) entry which is preliminary data.</text>
</comment>
<dbReference type="EMBL" id="JRPN01000055">
    <property type="protein sequence ID" value="KGT73250.1"/>
    <property type="molecule type" value="Genomic_DNA"/>
</dbReference>
<dbReference type="AlphaFoldDB" id="A0A0A3XG14"/>
<reference evidence="1 2" key="1">
    <citation type="submission" date="2014-09" db="EMBL/GenBank/DDBJ databases">
        <title>Draft genome of Bradyrhizobium japonicum Is-34.</title>
        <authorList>
            <person name="Tsurumaru H."/>
            <person name="Yamakawa T."/>
            <person name="Hashimoto S."/>
            <person name="Okizaki K."/>
            <person name="Kanesaki Y."/>
            <person name="Yoshikawa H."/>
            <person name="Yajima S."/>
        </authorList>
    </citation>
    <scope>NUCLEOTIDE SEQUENCE [LARGE SCALE GENOMIC DNA]</scope>
    <source>
        <strain evidence="1 2">Is-34</strain>
    </source>
</reference>
<proteinExistence type="predicted"/>
<gene>
    <name evidence="1" type="ORF">MA20_45485</name>
</gene>
<protein>
    <submittedName>
        <fullName evidence="1">Uncharacterized protein</fullName>
    </submittedName>
</protein>